<comment type="similarity">
    <text evidence="3">Belongs to the methyl-accepting chemotaxis (MCP) protein family.</text>
</comment>
<evidence type="ECO:0000313" key="9">
    <source>
        <dbReference type="EMBL" id="MBZ6065473.1"/>
    </source>
</evidence>
<reference evidence="9 10" key="1">
    <citation type="submission" date="2021-09" db="EMBL/GenBank/DDBJ databases">
        <title>Aeromonas schubertii isolated from Asian sea bass.</title>
        <authorList>
            <person name="Pinpimai K."/>
        </authorList>
    </citation>
    <scope>NUCLEOTIDE SEQUENCE [LARGE SCALE GENOMIC DNA]</scope>
    <source>
        <strain evidence="9 10">CHULA2021a</strain>
    </source>
</reference>
<dbReference type="CDD" id="cd11386">
    <property type="entry name" value="MCP_signal"/>
    <property type="match status" value="1"/>
</dbReference>
<dbReference type="EMBL" id="JAIRBT010000004">
    <property type="protein sequence ID" value="MBZ6065473.1"/>
    <property type="molecule type" value="Genomic_DNA"/>
</dbReference>
<accession>A0ABS7V981</accession>
<dbReference type="Gene3D" id="1.10.287.950">
    <property type="entry name" value="Methyl-accepting chemotaxis protein"/>
    <property type="match status" value="1"/>
</dbReference>
<feature type="region of interest" description="Disordered" evidence="5">
    <location>
        <begin position="320"/>
        <end position="345"/>
    </location>
</feature>
<evidence type="ECO:0000256" key="5">
    <source>
        <dbReference type="SAM" id="MobiDB-lite"/>
    </source>
</evidence>
<name>A0ABS7V981_9GAMM</name>
<feature type="compositionally biased region" description="Polar residues" evidence="5">
    <location>
        <begin position="320"/>
        <end position="334"/>
    </location>
</feature>
<dbReference type="Proteomes" id="UP000774958">
    <property type="component" value="Unassembled WGS sequence"/>
</dbReference>
<dbReference type="CDD" id="cd06225">
    <property type="entry name" value="HAMP"/>
    <property type="match status" value="1"/>
</dbReference>
<comment type="subcellular location">
    <subcellularLocation>
        <location evidence="1">Membrane</location>
    </subcellularLocation>
</comment>
<keyword evidence="10" id="KW-1185">Reference proteome</keyword>
<dbReference type="Pfam" id="PF00015">
    <property type="entry name" value="MCPsignal"/>
    <property type="match status" value="1"/>
</dbReference>
<keyword evidence="2 4" id="KW-0807">Transducer</keyword>
<dbReference type="SMART" id="SM00304">
    <property type="entry name" value="HAMP"/>
    <property type="match status" value="1"/>
</dbReference>
<dbReference type="RefSeq" id="WP_005348236.1">
    <property type="nucleotide sequence ID" value="NZ_JAIRBT010000004.1"/>
</dbReference>
<evidence type="ECO:0000256" key="1">
    <source>
        <dbReference type="ARBA" id="ARBA00004370"/>
    </source>
</evidence>
<proteinExistence type="inferred from homology"/>
<dbReference type="Pfam" id="PF00672">
    <property type="entry name" value="HAMP"/>
    <property type="match status" value="1"/>
</dbReference>
<organism evidence="9 10">
    <name type="scientific">Aeromonas schubertii</name>
    <dbReference type="NCBI Taxonomy" id="652"/>
    <lineage>
        <taxon>Bacteria</taxon>
        <taxon>Pseudomonadati</taxon>
        <taxon>Pseudomonadota</taxon>
        <taxon>Gammaproteobacteria</taxon>
        <taxon>Aeromonadales</taxon>
        <taxon>Aeromonadaceae</taxon>
        <taxon>Aeromonas</taxon>
    </lineage>
</organism>
<dbReference type="SMART" id="SM00283">
    <property type="entry name" value="MA"/>
    <property type="match status" value="1"/>
</dbReference>
<dbReference type="PROSITE" id="PS50885">
    <property type="entry name" value="HAMP"/>
    <property type="match status" value="1"/>
</dbReference>
<dbReference type="PANTHER" id="PTHR32089:SF120">
    <property type="entry name" value="METHYL-ACCEPTING CHEMOTAXIS PROTEIN TLPQ"/>
    <property type="match status" value="1"/>
</dbReference>
<keyword evidence="6" id="KW-0812">Transmembrane</keyword>
<dbReference type="InterPro" id="IPR004089">
    <property type="entry name" value="MCPsignal_dom"/>
</dbReference>
<comment type="caution">
    <text evidence="9">The sequence shown here is derived from an EMBL/GenBank/DDBJ whole genome shotgun (WGS) entry which is preliminary data.</text>
</comment>
<feature type="domain" description="HAMP" evidence="8">
    <location>
        <begin position="216"/>
        <end position="270"/>
    </location>
</feature>
<dbReference type="PANTHER" id="PTHR32089">
    <property type="entry name" value="METHYL-ACCEPTING CHEMOTAXIS PROTEIN MCPB"/>
    <property type="match status" value="1"/>
</dbReference>
<evidence type="ECO:0000256" key="6">
    <source>
        <dbReference type="SAM" id="Phobius"/>
    </source>
</evidence>
<dbReference type="SUPFAM" id="SSF58104">
    <property type="entry name" value="Methyl-accepting chemotaxis protein (MCP) signaling domain"/>
    <property type="match status" value="1"/>
</dbReference>
<evidence type="ECO:0000256" key="4">
    <source>
        <dbReference type="PROSITE-ProRule" id="PRU00284"/>
    </source>
</evidence>
<dbReference type="PROSITE" id="PS50111">
    <property type="entry name" value="CHEMOTAXIS_TRANSDUC_2"/>
    <property type="match status" value="1"/>
</dbReference>
<protein>
    <submittedName>
        <fullName evidence="9">Methyl-accepting chemotaxis protein</fullName>
    </submittedName>
</protein>
<keyword evidence="6" id="KW-1133">Transmembrane helix</keyword>
<evidence type="ECO:0000256" key="2">
    <source>
        <dbReference type="ARBA" id="ARBA00023224"/>
    </source>
</evidence>
<gene>
    <name evidence="9" type="ORF">LA374_04485</name>
</gene>
<evidence type="ECO:0000259" key="8">
    <source>
        <dbReference type="PROSITE" id="PS50885"/>
    </source>
</evidence>
<feature type="domain" description="Methyl-accepting transducer" evidence="7">
    <location>
        <begin position="275"/>
        <end position="511"/>
    </location>
</feature>
<dbReference type="InterPro" id="IPR024478">
    <property type="entry name" value="HlyB_4HB_MCP"/>
</dbReference>
<feature type="transmembrane region" description="Helical" evidence="6">
    <location>
        <begin position="195"/>
        <end position="214"/>
    </location>
</feature>
<dbReference type="InterPro" id="IPR003660">
    <property type="entry name" value="HAMP_dom"/>
</dbReference>
<evidence type="ECO:0000313" key="10">
    <source>
        <dbReference type="Proteomes" id="UP000774958"/>
    </source>
</evidence>
<evidence type="ECO:0000259" key="7">
    <source>
        <dbReference type="PROSITE" id="PS50111"/>
    </source>
</evidence>
<sequence>MFTNMSIGQKLSAGFTFLAVLVLGLAWFSTLQLSRFNDQTTEITDNLIPSIRLASQMQLALTDARRAELSMVVAVLNQDNEELARYTQSFAKAKASFDESSQSYGRLPFEPSGQEEQAFNALNDTAKRYFTHHDSLVDALQRQDLEKAKSLRKNETLNSLAEAADYALRLREINDQRASTMNQEIESSYSSSRNINIVIGLLTVAFVVVVAWLLTAQIRNPVMVLLEQTRRVAAGDLTVRTDSSQFNNDELGKLAKGFGEMQGNLRQLVSEVSGSVVQLSAAVEEMSAVASQSAGNMNSQQHELNQLATAMNEMQATVQEVSRNTSDAANSAGQASKRAEQGAKTVNESIRRIEQVAGAIESTAAVIRQLGDDSRNIGVVLEVIRGIAEQTNLLALNAAIEAARAGEQGRGFAVVADEVRTLAKRTQDSTSQINSIIAELQQRAEQAGVTMQQSQEMMSSTVETARDAGSSISEISGAVSSISQMNIQIATATEEQGAVTEELNRNVVNISHASEEVTAGANQMAQACGELNHLATQLQEMVRRFRT</sequence>
<keyword evidence="6" id="KW-0472">Membrane</keyword>
<evidence type="ECO:0000256" key="3">
    <source>
        <dbReference type="ARBA" id="ARBA00029447"/>
    </source>
</evidence>
<dbReference type="Pfam" id="PF12729">
    <property type="entry name" value="4HB_MCP_1"/>
    <property type="match status" value="1"/>
</dbReference>